<accession>A0A175R9T3</accession>
<feature type="compositionally biased region" description="Basic and acidic residues" evidence="1">
    <location>
        <begin position="13"/>
        <end position="27"/>
    </location>
</feature>
<reference evidence="2 3" key="1">
    <citation type="journal article" date="2016" name="Front. Microbiol.">
        <title>Genomic Resource of Rice Seed Associated Bacteria.</title>
        <authorList>
            <person name="Midha S."/>
            <person name="Bansal K."/>
            <person name="Sharma S."/>
            <person name="Kumar N."/>
            <person name="Patil P.P."/>
            <person name="Chaudhry V."/>
            <person name="Patil P.B."/>
        </authorList>
    </citation>
    <scope>NUCLEOTIDE SEQUENCE [LARGE SCALE GENOMIC DNA]</scope>
    <source>
        <strain evidence="2 3">NS226</strain>
    </source>
</reference>
<organism evidence="2 3">
    <name type="scientific">Aureimonas ureilytica</name>
    <dbReference type="NCBI Taxonomy" id="401562"/>
    <lineage>
        <taxon>Bacteria</taxon>
        <taxon>Pseudomonadati</taxon>
        <taxon>Pseudomonadota</taxon>
        <taxon>Alphaproteobacteria</taxon>
        <taxon>Hyphomicrobiales</taxon>
        <taxon>Aurantimonadaceae</taxon>
        <taxon>Aureimonas</taxon>
    </lineage>
</organism>
<dbReference type="PATRIC" id="fig|401562.3.peg.2024"/>
<dbReference type="EMBL" id="LDPZ01000023">
    <property type="protein sequence ID" value="KTQ95328.1"/>
    <property type="molecule type" value="Genomic_DNA"/>
</dbReference>
<sequence length="87" mass="9896">MNILRFPNVRSQGEPHRLSGEDVRAETDIDDRDPPLQPAPMILSGPHQPELRLLMAVTMFQRSSIELLLARNDAARDILDQMRPLDP</sequence>
<evidence type="ECO:0000313" key="2">
    <source>
        <dbReference type="EMBL" id="KTQ95328.1"/>
    </source>
</evidence>
<dbReference type="STRING" id="401562.NS365_19175"/>
<dbReference type="AlphaFoldDB" id="A0A175R9T3"/>
<dbReference type="Proteomes" id="UP000078272">
    <property type="component" value="Unassembled WGS sequence"/>
</dbReference>
<dbReference type="RefSeq" id="WP_058635233.1">
    <property type="nucleotide sequence ID" value="NZ_LDPZ01000023.1"/>
</dbReference>
<feature type="region of interest" description="Disordered" evidence="1">
    <location>
        <begin position="1"/>
        <end position="44"/>
    </location>
</feature>
<proteinExistence type="predicted"/>
<gene>
    <name evidence="2" type="ORF">NS226_12365</name>
</gene>
<evidence type="ECO:0000256" key="1">
    <source>
        <dbReference type="SAM" id="MobiDB-lite"/>
    </source>
</evidence>
<comment type="caution">
    <text evidence="2">The sequence shown here is derived from an EMBL/GenBank/DDBJ whole genome shotgun (WGS) entry which is preliminary data.</text>
</comment>
<evidence type="ECO:0000313" key="3">
    <source>
        <dbReference type="Proteomes" id="UP000078272"/>
    </source>
</evidence>
<name>A0A175R9T3_9HYPH</name>
<protein>
    <submittedName>
        <fullName evidence="2">Uncharacterized protein</fullName>
    </submittedName>
</protein>